<name>A0A5N5SVN3_9CRUS</name>
<dbReference type="EMBL" id="SEYY01019451">
    <property type="protein sequence ID" value="KAB7498251.1"/>
    <property type="molecule type" value="Genomic_DNA"/>
</dbReference>
<keyword evidence="2" id="KW-1185">Reference proteome</keyword>
<protein>
    <recommendedName>
        <fullName evidence="3">Homeobox domain-containing protein</fullName>
    </recommendedName>
</protein>
<sequence>MSRNQVSEWFGNMRRRIRDANKGLQLTWEEKVKRYNDIISGKSDPLPIMPGDTIAEQNNNETELLNSNH</sequence>
<organism evidence="1 2">
    <name type="scientific">Armadillidium nasatum</name>
    <dbReference type="NCBI Taxonomy" id="96803"/>
    <lineage>
        <taxon>Eukaryota</taxon>
        <taxon>Metazoa</taxon>
        <taxon>Ecdysozoa</taxon>
        <taxon>Arthropoda</taxon>
        <taxon>Crustacea</taxon>
        <taxon>Multicrustacea</taxon>
        <taxon>Malacostraca</taxon>
        <taxon>Eumalacostraca</taxon>
        <taxon>Peracarida</taxon>
        <taxon>Isopoda</taxon>
        <taxon>Oniscidea</taxon>
        <taxon>Crinocheta</taxon>
        <taxon>Armadillidiidae</taxon>
        <taxon>Armadillidium</taxon>
    </lineage>
</organism>
<comment type="caution">
    <text evidence="1">The sequence shown here is derived from an EMBL/GenBank/DDBJ whole genome shotgun (WGS) entry which is preliminary data.</text>
</comment>
<dbReference type="Proteomes" id="UP000326759">
    <property type="component" value="Unassembled WGS sequence"/>
</dbReference>
<dbReference type="AlphaFoldDB" id="A0A5N5SVN3"/>
<evidence type="ECO:0000313" key="1">
    <source>
        <dbReference type="EMBL" id="KAB7498251.1"/>
    </source>
</evidence>
<evidence type="ECO:0008006" key="3">
    <source>
        <dbReference type="Google" id="ProtNLM"/>
    </source>
</evidence>
<dbReference type="OrthoDB" id="21495at2759"/>
<reference evidence="1 2" key="1">
    <citation type="journal article" date="2019" name="PLoS Biol.">
        <title>Sex chromosomes control vertical transmission of feminizing Wolbachia symbionts in an isopod.</title>
        <authorList>
            <person name="Becking T."/>
            <person name="Chebbi M.A."/>
            <person name="Giraud I."/>
            <person name="Moumen B."/>
            <person name="Laverre T."/>
            <person name="Caubet Y."/>
            <person name="Peccoud J."/>
            <person name="Gilbert C."/>
            <person name="Cordaux R."/>
        </authorList>
    </citation>
    <scope>NUCLEOTIDE SEQUENCE [LARGE SCALE GENOMIC DNA]</scope>
    <source>
        <strain evidence="1">ANa2</strain>
        <tissue evidence="1">Whole body excluding digestive tract and cuticle</tissue>
    </source>
</reference>
<gene>
    <name evidence="1" type="ORF">Anas_07435</name>
</gene>
<evidence type="ECO:0000313" key="2">
    <source>
        <dbReference type="Proteomes" id="UP000326759"/>
    </source>
</evidence>
<accession>A0A5N5SVN3</accession>
<proteinExistence type="predicted"/>